<dbReference type="AlphaFoldDB" id="A0AAD7UET6"/>
<dbReference type="Pfam" id="PF13432">
    <property type="entry name" value="TPR_16"/>
    <property type="match status" value="2"/>
</dbReference>
<feature type="compositionally biased region" description="Acidic residues" evidence="6">
    <location>
        <begin position="154"/>
        <end position="166"/>
    </location>
</feature>
<dbReference type="InterPro" id="IPR051982">
    <property type="entry name" value="CiliaryAsmbly_MitoImport"/>
</dbReference>
<dbReference type="PANTHER" id="PTHR45984">
    <property type="entry name" value="RNA (RNA) POLYMERASE II ASSOCIATED PROTEIN HOMOLOG"/>
    <property type="match status" value="1"/>
</dbReference>
<feature type="region of interest" description="Disordered" evidence="6">
    <location>
        <begin position="97"/>
        <end position="138"/>
    </location>
</feature>
<feature type="region of interest" description="Disordered" evidence="6">
    <location>
        <begin position="153"/>
        <end position="176"/>
    </location>
</feature>
<gene>
    <name evidence="8" type="ORF">CTAYLR_008333</name>
</gene>
<dbReference type="GO" id="GO:0031072">
    <property type="term" value="F:heat shock protein binding"/>
    <property type="evidence" value="ECO:0007669"/>
    <property type="project" value="TreeGrafter"/>
</dbReference>
<evidence type="ECO:0000256" key="1">
    <source>
        <dbReference type="ARBA" id="ARBA00004496"/>
    </source>
</evidence>
<feature type="repeat" description="TPR" evidence="5">
    <location>
        <begin position="482"/>
        <end position="515"/>
    </location>
</feature>
<keyword evidence="9" id="KW-1185">Reference proteome</keyword>
<dbReference type="SUPFAM" id="SSF48452">
    <property type="entry name" value="TPR-like"/>
    <property type="match status" value="2"/>
</dbReference>
<evidence type="ECO:0000259" key="7">
    <source>
        <dbReference type="Pfam" id="PF13877"/>
    </source>
</evidence>
<dbReference type="Gene3D" id="1.25.40.10">
    <property type="entry name" value="Tetratricopeptide repeat domain"/>
    <property type="match status" value="2"/>
</dbReference>
<feature type="compositionally biased region" description="Acidic residues" evidence="6">
    <location>
        <begin position="346"/>
        <end position="359"/>
    </location>
</feature>
<dbReference type="PROSITE" id="PS50005">
    <property type="entry name" value="TPR"/>
    <property type="match status" value="1"/>
</dbReference>
<feature type="compositionally biased region" description="Basic and acidic residues" evidence="6">
    <location>
        <begin position="167"/>
        <end position="176"/>
    </location>
</feature>
<comment type="subcellular location">
    <subcellularLocation>
        <location evidence="1">Cytoplasm</location>
    </subcellularLocation>
</comment>
<feature type="compositionally biased region" description="Basic and acidic residues" evidence="6">
    <location>
        <begin position="522"/>
        <end position="536"/>
    </location>
</feature>
<feature type="compositionally biased region" description="Acidic residues" evidence="6">
    <location>
        <begin position="385"/>
        <end position="407"/>
    </location>
</feature>
<name>A0AAD7UET6_9STRA</name>
<dbReference type="InterPro" id="IPR025986">
    <property type="entry name" value="RPAP3-like_C"/>
</dbReference>
<dbReference type="GO" id="GO:0006626">
    <property type="term" value="P:protein targeting to mitochondrion"/>
    <property type="evidence" value="ECO:0007669"/>
    <property type="project" value="TreeGrafter"/>
</dbReference>
<dbReference type="InterPro" id="IPR011990">
    <property type="entry name" value="TPR-like_helical_dom_sf"/>
</dbReference>
<reference evidence="8" key="1">
    <citation type="submission" date="2023-01" db="EMBL/GenBank/DDBJ databases">
        <title>Metagenome sequencing of chrysophaentin producing Chrysophaeum taylorii.</title>
        <authorList>
            <person name="Davison J."/>
            <person name="Bewley C."/>
        </authorList>
    </citation>
    <scope>NUCLEOTIDE SEQUENCE</scope>
    <source>
        <strain evidence="8">NIES-1699</strain>
    </source>
</reference>
<feature type="compositionally biased region" description="Pro residues" evidence="6">
    <location>
        <begin position="549"/>
        <end position="558"/>
    </location>
</feature>
<sequence length="707" mass="78555">MAELGSLGGTVAGGRDIKVTAAMMDYEYAKKCRSVPELRAILARLESGKEGKYEDLEKYVQSRILLLAPKTRVLGTKPTASDKAAAERDLDLWLEGTKAPSRLDDARPPSAPVRGRAEAKFRSSSEEAHPPKKKGEERISGYDWDAWEKFKVDDDTDEEDSDEETSLAEKRAESRKARMTRLREDLETSELPGDQREFLAERERRKGNEAYRAKEFDDAKYFYSRSLAYADDARVYANRALVALSLGNLEDSEADCDAALRLEPAYDKARARRAVTRYKRGRFQEALDDFALVKNSDSKIEKLKEIARTKLAEERAQKAAASTFVRVAIRDEDDEDQETSRIPISTEEDEDEDEDEEEPPPLTSSNPVAASKAEEEVGTRIAVALEEEEEDETRIEEEEPTVVDEQSEETRKAAAEAAKARGTEAMKRGDLVEAAKLYSESLDIFETVAARNNRCLALLKLEKWTDAIGDATTVLSVEPKNPKALFRRGLAHRGRGDLDAALADLADLVSLEPANKLAKQELEKTKACAPPRDNDRPPPPPTKVVSPPTDAPPPPPKKITPAEERAARANAIAAANHNPGALPPPAKTPYELERVWCNLRNRPDRQIAYISQFKAAQFKKLVAPTLDVFGDILLVVAALEDKRKASELLIAATQARSFDMILALLKTEHALAIRNLIATLDDDAEAANRLFLTYDKLLRSTPAVLYS</sequence>
<protein>
    <recommendedName>
        <fullName evidence="7">RNA-polymerase II-associated protein 3-like C-terminal domain-containing protein</fullName>
    </recommendedName>
</protein>
<feature type="compositionally biased region" description="Basic and acidic residues" evidence="6">
    <location>
        <begin position="115"/>
        <end position="138"/>
    </location>
</feature>
<feature type="region of interest" description="Disordered" evidence="6">
    <location>
        <begin position="522"/>
        <end position="560"/>
    </location>
</feature>
<comment type="caution">
    <text evidence="8">The sequence shown here is derived from an EMBL/GenBank/DDBJ whole genome shotgun (WGS) entry which is preliminary data.</text>
</comment>
<evidence type="ECO:0000256" key="6">
    <source>
        <dbReference type="SAM" id="MobiDB-lite"/>
    </source>
</evidence>
<evidence type="ECO:0000256" key="5">
    <source>
        <dbReference type="PROSITE-ProRule" id="PRU00339"/>
    </source>
</evidence>
<organism evidence="8 9">
    <name type="scientific">Chrysophaeum taylorii</name>
    <dbReference type="NCBI Taxonomy" id="2483200"/>
    <lineage>
        <taxon>Eukaryota</taxon>
        <taxon>Sar</taxon>
        <taxon>Stramenopiles</taxon>
        <taxon>Ochrophyta</taxon>
        <taxon>Pelagophyceae</taxon>
        <taxon>Pelagomonadales</taxon>
        <taxon>Pelagomonadaceae</taxon>
        <taxon>Chrysophaeum</taxon>
    </lineage>
</organism>
<evidence type="ECO:0000313" key="8">
    <source>
        <dbReference type="EMBL" id="KAJ8602532.1"/>
    </source>
</evidence>
<feature type="region of interest" description="Disordered" evidence="6">
    <location>
        <begin position="327"/>
        <end position="409"/>
    </location>
</feature>
<proteinExistence type="predicted"/>
<evidence type="ECO:0000256" key="3">
    <source>
        <dbReference type="ARBA" id="ARBA00022737"/>
    </source>
</evidence>
<evidence type="ECO:0000256" key="2">
    <source>
        <dbReference type="ARBA" id="ARBA00022490"/>
    </source>
</evidence>
<evidence type="ECO:0000256" key="4">
    <source>
        <dbReference type="ARBA" id="ARBA00022803"/>
    </source>
</evidence>
<dbReference type="GO" id="GO:0005739">
    <property type="term" value="C:mitochondrion"/>
    <property type="evidence" value="ECO:0007669"/>
    <property type="project" value="TreeGrafter"/>
</dbReference>
<dbReference type="GO" id="GO:0005829">
    <property type="term" value="C:cytosol"/>
    <property type="evidence" value="ECO:0007669"/>
    <property type="project" value="TreeGrafter"/>
</dbReference>
<dbReference type="InterPro" id="IPR019734">
    <property type="entry name" value="TPR_rpt"/>
</dbReference>
<dbReference type="PANTHER" id="PTHR45984:SF1">
    <property type="entry name" value="SPAG1 AXONEMAL DYNEIN ASSEMBLY FACTOR"/>
    <property type="match status" value="1"/>
</dbReference>
<dbReference type="EMBL" id="JAQMWT010000377">
    <property type="protein sequence ID" value="KAJ8602532.1"/>
    <property type="molecule type" value="Genomic_DNA"/>
</dbReference>
<dbReference type="Proteomes" id="UP001230188">
    <property type="component" value="Unassembled WGS sequence"/>
</dbReference>
<accession>A0AAD7UET6</accession>
<dbReference type="SMART" id="SM00028">
    <property type="entry name" value="TPR"/>
    <property type="match status" value="5"/>
</dbReference>
<evidence type="ECO:0000313" key="9">
    <source>
        <dbReference type="Proteomes" id="UP001230188"/>
    </source>
</evidence>
<dbReference type="Pfam" id="PF13877">
    <property type="entry name" value="RPAP3_C"/>
    <property type="match status" value="1"/>
</dbReference>
<keyword evidence="2" id="KW-0963">Cytoplasm</keyword>
<keyword evidence="4 5" id="KW-0802">TPR repeat</keyword>
<feature type="domain" description="RNA-polymerase II-associated protein 3-like C-terminal" evidence="7">
    <location>
        <begin position="586"/>
        <end position="668"/>
    </location>
</feature>
<keyword evidence="3" id="KW-0677">Repeat</keyword>